<dbReference type="OrthoDB" id="9806951at2"/>
<accession>A0A4Y8S6V4</accession>
<sequence>MNVAVKAVLIIPVVVLIGCKPNTAGTPTEALKKDTLKQTGVIVPNQQTTATPSADAFEKAIYLKIDKVHSGNIYTNSNGFDCFYRVLQIPEEENIMLVAEHITIGEEGGNYKLLKRIHLTGPNTPLANYFFNSGDSLSFVDSTSVAVHVGDKVVAINLDKLK</sequence>
<proteinExistence type="predicted"/>
<dbReference type="AlphaFoldDB" id="A0A4Y8S6V4"/>
<dbReference type="RefSeq" id="WP_133235088.1">
    <property type="nucleotide sequence ID" value="NZ_SOZE01000032.1"/>
</dbReference>
<keyword evidence="3" id="KW-1185">Reference proteome</keyword>
<name>A0A4Y8S6V4_9SPHI</name>
<keyword evidence="1" id="KW-0732">Signal</keyword>
<evidence type="ECO:0000313" key="3">
    <source>
        <dbReference type="Proteomes" id="UP000297540"/>
    </source>
</evidence>
<evidence type="ECO:0000256" key="1">
    <source>
        <dbReference type="SAM" id="SignalP"/>
    </source>
</evidence>
<evidence type="ECO:0008006" key="4">
    <source>
        <dbReference type="Google" id="ProtNLM"/>
    </source>
</evidence>
<gene>
    <name evidence="2" type="ORF">E2R66_22645</name>
</gene>
<feature type="signal peptide" evidence="1">
    <location>
        <begin position="1"/>
        <end position="24"/>
    </location>
</feature>
<protein>
    <recommendedName>
        <fullName evidence="4">Lipoprotein</fullName>
    </recommendedName>
</protein>
<reference evidence="2 3" key="1">
    <citation type="journal article" date="2017" name="Int. J. Syst. Evol. Microbiol.">
        <title>Mucilaginibacterpsychrotolerans sp. nov., isolated from peatlands.</title>
        <authorList>
            <person name="Deng Y."/>
            <person name="Shen L."/>
            <person name="Xu B."/>
            <person name="Liu Y."/>
            <person name="Gu Z."/>
            <person name="Liu H."/>
            <person name="Zhou Y."/>
        </authorList>
    </citation>
    <scope>NUCLEOTIDE SEQUENCE [LARGE SCALE GENOMIC DNA]</scope>
    <source>
        <strain evidence="2 3">NH7-4</strain>
    </source>
</reference>
<evidence type="ECO:0000313" key="2">
    <source>
        <dbReference type="EMBL" id="TFF34335.1"/>
    </source>
</evidence>
<dbReference type="PROSITE" id="PS51257">
    <property type="entry name" value="PROKAR_LIPOPROTEIN"/>
    <property type="match status" value="1"/>
</dbReference>
<comment type="caution">
    <text evidence="2">The sequence shown here is derived from an EMBL/GenBank/DDBJ whole genome shotgun (WGS) entry which is preliminary data.</text>
</comment>
<organism evidence="2 3">
    <name type="scientific">Mucilaginibacter psychrotolerans</name>
    <dbReference type="NCBI Taxonomy" id="1524096"/>
    <lineage>
        <taxon>Bacteria</taxon>
        <taxon>Pseudomonadati</taxon>
        <taxon>Bacteroidota</taxon>
        <taxon>Sphingobacteriia</taxon>
        <taxon>Sphingobacteriales</taxon>
        <taxon>Sphingobacteriaceae</taxon>
        <taxon>Mucilaginibacter</taxon>
    </lineage>
</organism>
<feature type="chain" id="PRO_5021231686" description="Lipoprotein" evidence="1">
    <location>
        <begin position="25"/>
        <end position="162"/>
    </location>
</feature>
<dbReference type="EMBL" id="SOZE01000032">
    <property type="protein sequence ID" value="TFF34335.1"/>
    <property type="molecule type" value="Genomic_DNA"/>
</dbReference>
<dbReference type="Proteomes" id="UP000297540">
    <property type="component" value="Unassembled WGS sequence"/>
</dbReference>